<keyword evidence="6 18" id="KW-0028">Amino-acid biosynthesis</keyword>
<dbReference type="FunFam" id="3.40.1160.10:FF:000002">
    <property type="entry name" value="Aspartokinase"/>
    <property type="match status" value="1"/>
</dbReference>
<sequence>MLFLFFKGKLELNQRKEGEKVGLIVQKFGGTSVGSAEKIKNVATRVLEEKNNGNDVVVVVSAMGKTTDVLVSLAKELSSNPSKREMDMLLSTGEQVTISLLAMALAEQGVKAVSYTGWQAGISTESIHSNARITKIDTKVIANQLAAGNVVVVAGFQGISEAGEITTLGRGGSDTTAVALAAALNADKCDIYTDVTGVFTTDPRYVKEARKLLSVSYDEMLELANLGAGVLHPRAVEFAKNYQIPLEVRSSMERESGTIIEEEASMEQNLVVRGVAFEDEITRVTVLGLPQSITSLSTIFTTLAANRINVDIIIQSTTAEDTTNLSFSIKTESLDETLQVLEDNKETLKFNRIESEVGLAKVSIVGSGMISNPGVAAEMFASLAKNQIQVKMVSTSEIKVSTVVEKEHMLNAVQVLHETFELTGAFANA</sequence>
<dbReference type="InterPro" id="IPR005260">
    <property type="entry name" value="Asp_kin_monofn"/>
</dbReference>
<evidence type="ECO:0000256" key="16">
    <source>
        <dbReference type="PIRSR" id="PIRSR000726-1"/>
    </source>
</evidence>
<feature type="domain" description="ACT" evidence="19">
    <location>
        <begin position="284"/>
        <end position="367"/>
    </location>
</feature>
<proteinExistence type="inferred from homology"/>
<dbReference type="Proteomes" id="UP000789845">
    <property type="component" value="Unassembled WGS sequence"/>
</dbReference>
<dbReference type="InterPro" id="IPR018042">
    <property type="entry name" value="Aspartate_kinase_CS"/>
</dbReference>
<comment type="caution">
    <text evidence="20">The sequence shown here is derived from an EMBL/GenBank/DDBJ whole genome shotgun (WGS) entry which is preliminary data.</text>
</comment>
<dbReference type="SUPFAM" id="SSF53633">
    <property type="entry name" value="Carbamate kinase-like"/>
    <property type="match status" value="1"/>
</dbReference>
<evidence type="ECO:0000256" key="5">
    <source>
        <dbReference type="ARBA" id="ARBA00010122"/>
    </source>
</evidence>
<dbReference type="NCBIfam" id="NF005156">
    <property type="entry name" value="PRK06635.1-5"/>
    <property type="match status" value="1"/>
</dbReference>
<keyword evidence="8" id="KW-0677">Repeat</keyword>
<evidence type="ECO:0000256" key="4">
    <source>
        <dbReference type="ARBA" id="ARBA00005139"/>
    </source>
</evidence>
<evidence type="ECO:0000256" key="17">
    <source>
        <dbReference type="RuleBase" id="RU003448"/>
    </source>
</evidence>
<dbReference type="PROSITE" id="PS51671">
    <property type="entry name" value="ACT"/>
    <property type="match status" value="1"/>
</dbReference>
<evidence type="ECO:0000256" key="18">
    <source>
        <dbReference type="RuleBase" id="RU004249"/>
    </source>
</evidence>
<dbReference type="InterPro" id="IPR001341">
    <property type="entry name" value="Asp_kinase"/>
</dbReference>
<protein>
    <recommendedName>
        <fullName evidence="17">Aspartokinase</fullName>
        <ecNumber evidence="17">2.7.2.4</ecNumber>
    </recommendedName>
</protein>
<dbReference type="GO" id="GO:0005524">
    <property type="term" value="F:ATP binding"/>
    <property type="evidence" value="ECO:0007669"/>
    <property type="project" value="UniProtKB-KW"/>
</dbReference>
<keyword evidence="7 17" id="KW-0808">Transferase</keyword>
<evidence type="ECO:0000256" key="10">
    <source>
        <dbReference type="ARBA" id="ARBA00022777"/>
    </source>
</evidence>
<dbReference type="Pfam" id="PF00696">
    <property type="entry name" value="AA_kinase"/>
    <property type="match status" value="1"/>
</dbReference>
<evidence type="ECO:0000313" key="20">
    <source>
        <dbReference type="EMBL" id="CAG9608830.1"/>
    </source>
</evidence>
<comment type="pathway">
    <text evidence="2 18">Amino-acid biosynthesis; L-lysine biosynthesis via DAP pathway; (S)-tetrahydrodipicolinate from L-aspartate: step 1/4.</text>
</comment>
<dbReference type="GO" id="GO:0019877">
    <property type="term" value="P:diaminopimelate biosynthetic process"/>
    <property type="evidence" value="ECO:0007669"/>
    <property type="project" value="UniProtKB-KW"/>
</dbReference>
<keyword evidence="9 16" id="KW-0547">Nucleotide-binding</keyword>
<keyword evidence="10 17" id="KW-0418">Kinase</keyword>
<organism evidence="20 21">
    <name type="scientific">Pseudoneobacillus rhizosphaerae</name>
    <dbReference type="NCBI Taxonomy" id="2880968"/>
    <lineage>
        <taxon>Bacteria</taxon>
        <taxon>Bacillati</taxon>
        <taxon>Bacillota</taxon>
        <taxon>Bacilli</taxon>
        <taxon>Bacillales</taxon>
        <taxon>Bacillaceae</taxon>
        <taxon>Pseudoneobacillus</taxon>
    </lineage>
</organism>
<keyword evidence="13" id="KW-0457">Lysine biosynthesis</keyword>
<dbReference type="Gene3D" id="3.40.1160.10">
    <property type="entry name" value="Acetylglutamate kinase-like"/>
    <property type="match status" value="1"/>
</dbReference>
<dbReference type="GO" id="GO:0004072">
    <property type="term" value="F:aspartate kinase activity"/>
    <property type="evidence" value="ECO:0007669"/>
    <property type="project" value="UniProtKB-EC"/>
</dbReference>
<dbReference type="NCBIfam" id="NF005154">
    <property type="entry name" value="PRK06635.1-2"/>
    <property type="match status" value="1"/>
</dbReference>
<feature type="binding site" evidence="16">
    <location>
        <position position="94"/>
    </location>
    <ligand>
        <name>substrate</name>
    </ligand>
</feature>
<evidence type="ECO:0000256" key="11">
    <source>
        <dbReference type="ARBA" id="ARBA00022840"/>
    </source>
</evidence>
<dbReference type="EC" id="2.7.2.4" evidence="17"/>
<evidence type="ECO:0000313" key="21">
    <source>
        <dbReference type="Proteomes" id="UP000789845"/>
    </source>
</evidence>
<dbReference type="CDD" id="cd04923">
    <property type="entry name" value="ACT_AK-LysC-DapG-like_2"/>
    <property type="match status" value="1"/>
</dbReference>
<evidence type="ECO:0000256" key="6">
    <source>
        <dbReference type="ARBA" id="ARBA00022605"/>
    </source>
</evidence>
<comment type="similarity">
    <text evidence="5 17">Belongs to the aspartokinase family.</text>
</comment>
<dbReference type="FunFam" id="3.30.2130.10:FF:000001">
    <property type="entry name" value="Bifunctional aspartokinase/homoserine dehydrogenase"/>
    <property type="match status" value="1"/>
</dbReference>
<accession>A0A9C7GAW1</accession>
<feature type="binding site" evidence="16">
    <location>
        <position position="204"/>
    </location>
    <ligand>
        <name>ATP</name>
        <dbReference type="ChEBI" id="CHEBI:30616"/>
    </ligand>
</feature>
<keyword evidence="11 16" id="KW-0067">ATP-binding</keyword>
<dbReference type="PANTHER" id="PTHR21499">
    <property type="entry name" value="ASPARTATE KINASE"/>
    <property type="match status" value="1"/>
</dbReference>
<dbReference type="InterPro" id="IPR002912">
    <property type="entry name" value="ACT_dom"/>
</dbReference>
<dbReference type="GO" id="GO:0005829">
    <property type="term" value="C:cytosol"/>
    <property type="evidence" value="ECO:0007669"/>
    <property type="project" value="TreeGrafter"/>
</dbReference>
<dbReference type="CDD" id="cd04261">
    <property type="entry name" value="AAK_AKii-LysC-BS"/>
    <property type="match status" value="1"/>
</dbReference>
<comment type="pathway">
    <text evidence="4 18">Amino-acid biosynthesis; L-threonine biosynthesis; L-threonine from L-aspartate: step 1/5.</text>
</comment>
<feature type="binding site" evidence="16">
    <location>
        <position position="67"/>
    </location>
    <ligand>
        <name>substrate</name>
    </ligand>
</feature>
<dbReference type="Pfam" id="PF22468">
    <property type="entry name" value="ACT_9"/>
    <property type="match status" value="1"/>
</dbReference>
<dbReference type="InterPro" id="IPR001048">
    <property type="entry name" value="Asp/Glu/Uridylate_kinase"/>
</dbReference>
<comment type="pathway">
    <text evidence="3 18">Amino-acid biosynthesis; L-methionine biosynthesis via de novo pathway; L-homoserine from L-aspartate: step 1/3.</text>
</comment>
<dbReference type="CDD" id="cd04913">
    <property type="entry name" value="ACT_AKii-LysC-BS-like_1"/>
    <property type="match status" value="1"/>
</dbReference>
<keyword evidence="21" id="KW-1185">Reference proteome</keyword>
<dbReference type="GO" id="GO:0009089">
    <property type="term" value="P:lysine biosynthetic process via diaminopimelate"/>
    <property type="evidence" value="ECO:0007669"/>
    <property type="project" value="InterPro"/>
</dbReference>
<evidence type="ECO:0000256" key="9">
    <source>
        <dbReference type="ARBA" id="ARBA00022741"/>
    </source>
</evidence>
<reference evidence="20" key="1">
    <citation type="submission" date="2021-10" db="EMBL/GenBank/DDBJ databases">
        <authorList>
            <person name="Criscuolo A."/>
        </authorList>
    </citation>
    <scope>NUCLEOTIDE SEQUENCE</scope>
    <source>
        <strain evidence="20">CIP111885</strain>
    </source>
</reference>
<dbReference type="AlphaFoldDB" id="A0A9C7GAW1"/>
<evidence type="ECO:0000256" key="3">
    <source>
        <dbReference type="ARBA" id="ARBA00004986"/>
    </source>
</evidence>
<evidence type="ECO:0000256" key="14">
    <source>
        <dbReference type="ARBA" id="ARBA00047872"/>
    </source>
</evidence>
<dbReference type="InterPro" id="IPR054352">
    <property type="entry name" value="ACT_Aspartokinase"/>
</dbReference>
<evidence type="ECO:0000256" key="7">
    <source>
        <dbReference type="ARBA" id="ARBA00022679"/>
    </source>
</evidence>
<evidence type="ECO:0000256" key="13">
    <source>
        <dbReference type="ARBA" id="ARBA00023154"/>
    </source>
</evidence>
<dbReference type="SUPFAM" id="SSF55021">
    <property type="entry name" value="ACT-like"/>
    <property type="match status" value="2"/>
</dbReference>
<dbReference type="NCBIfam" id="TIGR00656">
    <property type="entry name" value="asp_kin_monofn"/>
    <property type="match status" value="1"/>
</dbReference>
<keyword evidence="12" id="KW-0220">Diaminopimelate biosynthesis</keyword>
<evidence type="ECO:0000256" key="12">
    <source>
        <dbReference type="ARBA" id="ARBA00022915"/>
    </source>
</evidence>
<comment type="catalytic activity">
    <reaction evidence="14 17">
        <text>L-aspartate + ATP = 4-phospho-L-aspartate + ADP</text>
        <dbReference type="Rhea" id="RHEA:23776"/>
        <dbReference type="ChEBI" id="CHEBI:29991"/>
        <dbReference type="ChEBI" id="CHEBI:30616"/>
        <dbReference type="ChEBI" id="CHEBI:57535"/>
        <dbReference type="ChEBI" id="CHEBI:456216"/>
        <dbReference type="EC" id="2.7.2.4"/>
    </reaction>
</comment>
<dbReference type="PROSITE" id="PS00324">
    <property type="entry name" value="ASPARTOKINASE"/>
    <property type="match status" value="1"/>
</dbReference>
<name>A0A9C7GAW1_9BACI</name>
<dbReference type="InterPro" id="IPR041740">
    <property type="entry name" value="AKii-LysC-BS"/>
</dbReference>
<evidence type="ECO:0000259" key="19">
    <source>
        <dbReference type="PROSITE" id="PS51671"/>
    </source>
</evidence>
<evidence type="ECO:0000256" key="15">
    <source>
        <dbReference type="ARBA" id="ARBA00063835"/>
    </source>
</evidence>
<dbReference type="Gene3D" id="3.30.2130.10">
    <property type="entry name" value="VC0802-like"/>
    <property type="match status" value="1"/>
</dbReference>
<dbReference type="NCBIfam" id="NF005155">
    <property type="entry name" value="PRK06635.1-4"/>
    <property type="match status" value="1"/>
</dbReference>
<feature type="binding site" evidence="16">
    <location>
        <begin position="193"/>
        <end position="194"/>
    </location>
    <ligand>
        <name>ATP</name>
        <dbReference type="ChEBI" id="CHEBI:30616"/>
    </ligand>
</feature>
<dbReference type="NCBIfam" id="TIGR00657">
    <property type="entry name" value="asp_kinases"/>
    <property type="match status" value="1"/>
</dbReference>
<comment type="function">
    <text evidence="1">Catalyzes the phosphorylation of the beta-carboxyl group of aspartic acid with ATP to yield 4-phospho-L-aspartate, which is involved in the branched biosynthetic pathway leading to the biosynthesis of amino acids threonine, isoleucine and methionine.</text>
</comment>
<dbReference type="PIRSF" id="PIRSF000726">
    <property type="entry name" value="Asp_kin"/>
    <property type="match status" value="1"/>
</dbReference>
<dbReference type="PANTHER" id="PTHR21499:SF68">
    <property type="entry name" value="ASPARTOKINASE 2"/>
    <property type="match status" value="1"/>
</dbReference>
<dbReference type="InterPro" id="IPR036393">
    <property type="entry name" value="AceGlu_kinase-like_sf"/>
</dbReference>
<evidence type="ECO:0000256" key="2">
    <source>
        <dbReference type="ARBA" id="ARBA00004766"/>
    </source>
</evidence>
<dbReference type="GO" id="GO:0009090">
    <property type="term" value="P:homoserine biosynthetic process"/>
    <property type="evidence" value="ECO:0007669"/>
    <property type="project" value="TreeGrafter"/>
</dbReference>
<evidence type="ECO:0000256" key="8">
    <source>
        <dbReference type="ARBA" id="ARBA00022737"/>
    </source>
</evidence>
<comment type="subunit">
    <text evidence="15">Tetramer consisting of 2 isoforms Alpha (catalytic and regulation) and of a homodimer of 2 isoforms Beta (regulation).</text>
</comment>
<dbReference type="EMBL" id="CAKJTG010000013">
    <property type="protein sequence ID" value="CAG9608830.1"/>
    <property type="molecule type" value="Genomic_DNA"/>
</dbReference>
<evidence type="ECO:0000256" key="1">
    <source>
        <dbReference type="ARBA" id="ARBA00003121"/>
    </source>
</evidence>
<dbReference type="InterPro" id="IPR045865">
    <property type="entry name" value="ACT-like_dom_sf"/>
</dbReference>
<feature type="binding site" evidence="16">
    <location>
        <begin position="27"/>
        <end position="30"/>
    </location>
    <ligand>
        <name>ATP</name>
        <dbReference type="ChEBI" id="CHEBI:30616"/>
    </ligand>
</feature>
<gene>
    <name evidence="20" type="primary">lysC_2</name>
    <name evidence="20" type="ORF">NEOCIP111885_02548</name>
</gene>